<protein>
    <submittedName>
        <fullName evidence="2">Uncharacterized protein</fullName>
    </submittedName>
</protein>
<gene>
    <name evidence="2" type="ORF">SSPO_060320</name>
</gene>
<name>A0A499UN67_9ACTN</name>
<organism evidence="2 3">
    <name type="scientific">Streptomyces antimycoticus</name>
    <dbReference type="NCBI Taxonomy" id="68175"/>
    <lineage>
        <taxon>Bacteria</taxon>
        <taxon>Bacillati</taxon>
        <taxon>Actinomycetota</taxon>
        <taxon>Actinomycetes</taxon>
        <taxon>Kitasatosporales</taxon>
        <taxon>Streptomycetaceae</taxon>
        <taxon>Streptomyces</taxon>
        <taxon>Streptomyces violaceusniger group</taxon>
    </lineage>
</organism>
<accession>A0A499UN67</accession>
<dbReference type="AlphaFoldDB" id="A0A499UN67"/>
<evidence type="ECO:0000313" key="3">
    <source>
        <dbReference type="Proteomes" id="UP000463951"/>
    </source>
</evidence>
<proteinExistence type="predicted"/>
<evidence type="ECO:0000313" key="2">
    <source>
        <dbReference type="EMBL" id="BBJ43314.1"/>
    </source>
</evidence>
<dbReference type="Proteomes" id="UP000463951">
    <property type="component" value="Chromosome"/>
</dbReference>
<sequence length="89" mass="9375">MCGRGPQAETEGPDGPEGPGHGVSPLTEGLRSYAAARRQSPQGKAPKAKPRRQSPEGKAPKAKPRGRTADGVPRANGRHPHGEPLLWAR</sequence>
<evidence type="ECO:0000256" key="1">
    <source>
        <dbReference type="SAM" id="MobiDB-lite"/>
    </source>
</evidence>
<reference evidence="2 3" key="1">
    <citation type="journal article" date="2020" name="Int. J. Syst. Evol. Microbiol.">
        <title>Reclassification of Streptomyces castelarensis and Streptomyces sporoclivatus as later heterotypic synonyms of Streptomyces antimycoticus.</title>
        <authorList>
            <person name="Komaki H."/>
            <person name="Tamura T."/>
        </authorList>
    </citation>
    <scope>NUCLEOTIDE SEQUENCE [LARGE SCALE GENOMIC DNA]</scope>
    <source>
        <strain evidence="2 3">NBRC 100767</strain>
    </source>
</reference>
<feature type="region of interest" description="Disordered" evidence="1">
    <location>
        <begin position="1"/>
        <end position="89"/>
    </location>
</feature>
<dbReference type="EMBL" id="AP019620">
    <property type="protein sequence ID" value="BBJ43314.1"/>
    <property type="molecule type" value="Genomic_DNA"/>
</dbReference>